<feature type="transmembrane region" description="Helical" evidence="1">
    <location>
        <begin position="56"/>
        <end position="75"/>
    </location>
</feature>
<keyword evidence="1" id="KW-1133">Transmembrane helix</keyword>
<protein>
    <submittedName>
        <fullName evidence="2">Uncharacterized protein</fullName>
    </submittedName>
</protein>
<feature type="transmembrane region" description="Helical" evidence="1">
    <location>
        <begin position="12"/>
        <end position="36"/>
    </location>
</feature>
<dbReference type="Proteomes" id="UP001500542">
    <property type="component" value="Unassembled WGS sequence"/>
</dbReference>
<comment type="caution">
    <text evidence="2">The sequence shown here is derived from an EMBL/GenBank/DDBJ whole genome shotgun (WGS) entry which is preliminary data.</text>
</comment>
<proteinExistence type="predicted"/>
<sequence length="113" mass="12026">MREFRQDDGRLPTGGVLSDVAVVGAVAALVLGFLLPLEKYSGMESPELARVVDPDALLVATLLSVAAMVLAAVAIRLSPRGRLFPGVVLILSLLLCGRLSSVYLLTPELIWNQ</sequence>
<feature type="transmembrane region" description="Helical" evidence="1">
    <location>
        <begin position="87"/>
        <end position="106"/>
    </location>
</feature>
<keyword evidence="1" id="KW-0472">Membrane</keyword>
<keyword evidence="3" id="KW-1185">Reference proteome</keyword>
<accession>A0ABN1REP8</accession>
<keyword evidence="1" id="KW-0812">Transmembrane</keyword>
<name>A0ABN1REP8_9ACTN</name>
<evidence type="ECO:0000256" key="1">
    <source>
        <dbReference type="SAM" id="Phobius"/>
    </source>
</evidence>
<evidence type="ECO:0000313" key="3">
    <source>
        <dbReference type="Proteomes" id="UP001500542"/>
    </source>
</evidence>
<gene>
    <name evidence="2" type="ORF">GCM10009554_64310</name>
</gene>
<evidence type="ECO:0000313" key="2">
    <source>
        <dbReference type="EMBL" id="GAA0955834.1"/>
    </source>
</evidence>
<reference evidence="2 3" key="1">
    <citation type="journal article" date="2019" name="Int. J. Syst. Evol. Microbiol.">
        <title>The Global Catalogue of Microorganisms (GCM) 10K type strain sequencing project: providing services to taxonomists for standard genome sequencing and annotation.</title>
        <authorList>
            <consortium name="The Broad Institute Genomics Platform"/>
            <consortium name="The Broad Institute Genome Sequencing Center for Infectious Disease"/>
            <person name="Wu L."/>
            <person name="Ma J."/>
        </authorList>
    </citation>
    <scope>NUCLEOTIDE SEQUENCE [LARGE SCALE GENOMIC DNA]</scope>
    <source>
        <strain evidence="2 3">JCM 10977</strain>
    </source>
</reference>
<organism evidence="2 3">
    <name type="scientific">Kribbella koreensis</name>
    <dbReference type="NCBI Taxonomy" id="57909"/>
    <lineage>
        <taxon>Bacteria</taxon>
        <taxon>Bacillati</taxon>
        <taxon>Actinomycetota</taxon>
        <taxon>Actinomycetes</taxon>
        <taxon>Propionibacteriales</taxon>
        <taxon>Kribbellaceae</taxon>
        <taxon>Kribbella</taxon>
    </lineage>
</organism>
<dbReference type="EMBL" id="BAAAHK010000017">
    <property type="protein sequence ID" value="GAA0955834.1"/>
    <property type="molecule type" value="Genomic_DNA"/>
</dbReference>